<dbReference type="AlphaFoldDB" id="A0A6G2DFE4"/>
<gene>
    <name evidence="1" type="ORF">GM540_15080</name>
</gene>
<dbReference type="Proteomes" id="UP000483094">
    <property type="component" value="Unassembled WGS sequence"/>
</dbReference>
<accession>A0A6G2DFE4</accession>
<dbReference type="EMBL" id="WNHQ01001948">
    <property type="protein sequence ID" value="MTV75263.1"/>
    <property type="molecule type" value="Genomic_DNA"/>
</dbReference>
<sequence>SEYILRHAKVDLLVVREQEKTL</sequence>
<reference evidence="1 2" key="1">
    <citation type="submission" date="2019-11" db="EMBL/GenBank/DDBJ databases">
        <title>Growth characteristics of pneumococcus vary with the chemical composition of the capsule and with environmental conditions.</title>
        <authorList>
            <person name="Tothpal A."/>
            <person name="Desobry K."/>
            <person name="Joshi S."/>
            <person name="Wyllie A.L."/>
            <person name="Weinberger D.M."/>
        </authorList>
    </citation>
    <scope>NUCLEOTIDE SEQUENCE [LARGE SCALE GENOMIC DNA]</scope>
    <source>
        <strain evidence="2">pnumococcus19F</strain>
    </source>
</reference>
<organism evidence="1 2">
    <name type="scientific">Streptococcus pneumoniae</name>
    <dbReference type="NCBI Taxonomy" id="1313"/>
    <lineage>
        <taxon>Bacteria</taxon>
        <taxon>Bacillati</taxon>
        <taxon>Bacillota</taxon>
        <taxon>Bacilli</taxon>
        <taxon>Lactobacillales</taxon>
        <taxon>Streptococcaceae</taxon>
        <taxon>Streptococcus</taxon>
    </lineage>
</organism>
<feature type="non-terminal residue" evidence="1">
    <location>
        <position position="1"/>
    </location>
</feature>
<comment type="caution">
    <text evidence="1">The sequence shown here is derived from an EMBL/GenBank/DDBJ whole genome shotgun (WGS) entry which is preliminary data.</text>
</comment>
<evidence type="ECO:0000313" key="2">
    <source>
        <dbReference type="Proteomes" id="UP000483094"/>
    </source>
</evidence>
<protein>
    <submittedName>
        <fullName evidence="1">Universal stress protein</fullName>
    </submittedName>
</protein>
<proteinExistence type="predicted"/>
<evidence type="ECO:0000313" key="1">
    <source>
        <dbReference type="EMBL" id="MTV75263.1"/>
    </source>
</evidence>
<name>A0A6G2DFE4_STREE</name>